<dbReference type="NCBIfam" id="NF005715">
    <property type="entry name" value="PRK07530.1"/>
    <property type="match status" value="1"/>
</dbReference>
<dbReference type="Pfam" id="PF00725">
    <property type="entry name" value="3HCDH"/>
    <property type="match status" value="1"/>
</dbReference>
<dbReference type="InterPro" id="IPR006108">
    <property type="entry name" value="3HC_DH_C"/>
</dbReference>
<dbReference type="EC" id="1.1.1.157" evidence="4"/>
<dbReference type="PIRSF" id="PIRSF000105">
    <property type="entry name" value="HCDH"/>
    <property type="match status" value="1"/>
</dbReference>
<dbReference type="PANTHER" id="PTHR48075">
    <property type="entry name" value="3-HYDROXYACYL-COA DEHYDROGENASE FAMILY PROTEIN"/>
    <property type="match status" value="1"/>
</dbReference>
<gene>
    <name evidence="4" type="ORF">KP004_12950</name>
</gene>
<evidence type="ECO:0000313" key="5">
    <source>
        <dbReference type="Proteomes" id="UP000683557"/>
    </source>
</evidence>
<proteinExistence type="predicted"/>
<evidence type="ECO:0000313" key="4">
    <source>
        <dbReference type="EMBL" id="QWV92128.1"/>
    </source>
</evidence>
<evidence type="ECO:0000256" key="1">
    <source>
        <dbReference type="ARBA" id="ARBA00023002"/>
    </source>
</evidence>
<evidence type="ECO:0000259" key="2">
    <source>
        <dbReference type="Pfam" id="PF00725"/>
    </source>
</evidence>
<accession>A0ABX8J2Y6</accession>
<dbReference type="Pfam" id="PF02737">
    <property type="entry name" value="3HCDH_N"/>
    <property type="match status" value="1"/>
</dbReference>
<dbReference type="EMBL" id="CP076723">
    <property type="protein sequence ID" value="QWV92128.1"/>
    <property type="molecule type" value="Genomic_DNA"/>
</dbReference>
<dbReference type="Proteomes" id="UP000683557">
    <property type="component" value="Chromosome"/>
</dbReference>
<dbReference type="GO" id="GO:0008691">
    <property type="term" value="F:3-hydroxybutyryl-CoA dehydrogenase activity"/>
    <property type="evidence" value="ECO:0007669"/>
    <property type="project" value="UniProtKB-EC"/>
</dbReference>
<organism evidence="4 5">
    <name type="scientific">Geomonas oryzisoli</name>
    <dbReference type="NCBI Taxonomy" id="2847992"/>
    <lineage>
        <taxon>Bacteria</taxon>
        <taxon>Pseudomonadati</taxon>
        <taxon>Thermodesulfobacteriota</taxon>
        <taxon>Desulfuromonadia</taxon>
        <taxon>Geobacterales</taxon>
        <taxon>Geobacteraceae</taxon>
        <taxon>Geomonas</taxon>
    </lineage>
</organism>
<sequence length="283" mass="30992">MFKVIGVIGAGQMGSGIAHVFAQHAYQVLLYDISQAQLDKALRSIEQNLERQARKGVIFTTSIEGIMTRITATKELKDFAQCDLVVEAATENENLKFELFKKLDEIVAQETILASNTSSISITRIAACTRRPDKVIGMHFMNPVPIMQLVEVIRGLGTSEETFQAIGALVARLGKEMAVANDYPGFIVNRVLIPMINEAIFALYEGIATAEDIDKGMKLGTNQPMGPLVLADFIGLDTVLAICNVLHDGFKDPKYRPCPLLVNMVNAGYLGKKSGKGFYDYQG</sequence>
<evidence type="ECO:0000259" key="3">
    <source>
        <dbReference type="Pfam" id="PF02737"/>
    </source>
</evidence>
<name>A0ABX8J2Y6_9BACT</name>
<reference evidence="4 5" key="1">
    <citation type="submission" date="2021-06" db="EMBL/GenBank/DDBJ databases">
        <title>Gemonas diversity in paddy soil.</title>
        <authorList>
            <person name="Liu G."/>
        </authorList>
    </citation>
    <scope>NUCLEOTIDE SEQUENCE [LARGE SCALE GENOMIC DNA]</scope>
    <source>
        <strain evidence="4 5">RG10</strain>
    </source>
</reference>
<dbReference type="RefSeq" id="WP_216798950.1">
    <property type="nucleotide sequence ID" value="NZ_CP076723.1"/>
</dbReference>
<dbReference type="InterPro" id="IPR022694">
    <property type="entry name" value="3-OHacyl-CoA_DH"/>
</dbReference>
<dbReference type="NCBIfam" id="NF004474">
    <property type="entry name" value="PRK05808.1"/>
    <property type="match status" value="1"/>
</dbReference>
<dbReference type="InterPro" id="IPR006176">
    <property type="entry name" value="3-OHacyl-CoA_DH_NAD-bd"/>
</dbReference>
<feature type="domain" description="3-hydroxyacyl-CoA dehydrogenase C-terminal" evidence="2">
    <location>
        <begin position="185"/>
        <end position="281"/>
    </location>
</feature>
<dbReference type="PANTHER" id="PTHR48075:SF5">
    <property type="entry name" value="3-HYDROXYBUTYRYL-COA DEHYDROGENASE"/>
    <property type="match status" value="1"/>
</dbReference>
<protein>
    <submittedName>
        <fullName evidence="4">3-hydroxybutyryl-CoA dehydrogenase</fullName>
        <ecNumber evidence="4">1.1.1.157</ecNumber>
    </submittedName>
</protein>
<keyword evidence="1 4" id="KW-0560">Oxidoreductase</keyword>
<feature type="domain" description="3-hydroxyacyl-CoA dehydrogenase NAD binding" evidence="3">
    <location>
        <begin position="5"/>
        <end position="182"/>
    </location>
</feature>
<keyword evidence="5" id="KW-1185">Reference proteome</keyword>
<dbReference type="NCBIfam" id="NF005875">
    <property type="entry name" value="PRK07819.1"/>
    <property type="match status" value="1"/>
</dbReference>